<dbReference type="PROSITE" id="PS51257">
    <property type="entry name" value="PROKAR_LIPOPROTEIN"/>
    <property type="match status" value="1"/>
</dbReference>
<dbReference type="InterPro" id="IPR002213">
    <property type="entry name" value="UDP_glucos_trans"/>
</dbReference>
<dbReference type="InterPro" id="IPR050271">
    <property type="entry name" value="UDP-glycosyltransferase"/>
</dbReference>
<organism evidence="4 5">
    <name type="scientific">Rhamnusium bicolor</name>
    <dbReference type="NCBI Taxonomy" id="1586634"/>
    <lineage>
        <taxon>Eukaryota</taxon>
        <taxon>Metazoa</taxon>
        <taxon>Ecdysozoa</taxon>
        <taxon>Arthropoda</taxon>
        <taxon>Hexapoda</taxon>
        <taxon>Insecta</taxon>
        <taxon>Pterygota</taxon>
        <taxon>Neoptera</taxon>
        <taxon>Endopterygota</taxon>
        <taxon>Coleoptera</taxon>
        <taxon>Polyphaga</taxon>
        <taxon>Cucujiformia</taxon>
        <taxon>Chrysomeloidea</taxon>
        <taxon>Cerambycidae</taxon>
        <taxon>Lepturinae</taxon>
        <taxon>Rhagiini</taxon>
        <taxon>Rhamnusium</taxon>
    </lineage>
</organism>
<comment type="similarity">
    <text evidence="1">Belongs to the UDP-glycosyltransferase family.</text>
</comment>
<evidence type="ECO:0000256" key="2">
    <source>
        <dbReference type="ARBA" id="ARBA00022676"/>
    </source>
</evidence>
<name>A0AAV8WPS1_9CUCU</name>
<evidence type="ECO:0000313" key="5">
    <source>
        <dbReference type="Proteomes" id="UP001162156"/>
    </source>
</evidence>
<dbReference type="SUPFAM" id="SSF53756">
    <property type="entry name" value="UDP-Glycosyltransferase/glycogen phosphorylase"/>
    <property type="match status" value="1"/>
</dbReference>
<reference evidence="4" key="1">
    <citation type="journal article" date="2023" name="Insect Mol. Biol.">
        <title>Genome sequencing provides insights into the evolution of gene families encoding plant cell wall-degrading enzymes in longhorned beetles.</title>
        <authorList>
            <person name="Shin N.R."/>
            <person name="Okamura Y."/>
            <person name="Kirsch R."/>
            <person name="Pauchet Y."/>
        </authorList>
    </citation>
    <scope>NUCLEOTIDE SEQUENCE</scope>
    <source>
        <strain evidence="4">RBIC_L_NR</strain>
    </source>
</reference>
<dbReference type="AlphaFoldDB" id="A0AAV8WPS1"/>
<dbReference type="PANTHER" id="PTHR48043">
    <property type="entry name" value="EG:EG0003.4 PROTEIN-RELATED"/>
    <property type="match status" value="1"/>
</dbReference>
<evidence type="ECO:0000313" key="4">
    <source>
        <dbReference type="EMBL" id="KAJ8928780.1"/>
    </source>
</evidence>
<dbReference type="Proteomes" id="UP001162156">
    <property type="component" value="Unassembled WGS sequence"/>
</dbReference>
<dbReference type="PANTHER" id="PTHR48043:SF159">
    <property type="entry name" value="EG:EG0003.4 PROTEIN-RELATED"/>
    <property type="match status" value="1"/>
</dbReference>
<sequence>MKYTVFIFFSSLIWITSCSRILVVFHMPSTSHYILGNALARGLAEAGHDVTMVSPFEEKNPPKNGKYRNVILTGFLDDMDKQDMSVFDMEGMSPFLMLPFLNFYCNELTQNTLEHPNLQKLLKSNEHFDAVVIEQFNNDALKVLAYHFKAPLILFSTIGANSWINPLVGNPSPPSYIPDALLSYRPDMTFHQRLVNWLFTVVSELNRQLLFFPTQNKMMKEHFPDAPDLSILNYNASIVLLNSHESINQAVPLVPNMIDVGGFHVNPPKELPKDLKDYMDGAKEGVVYFSMGSNIKPSMMPKEKKTPY</sequence>
<evidence type="ECO:0000256" key="1">
    <source>
        <dbReference type="ARBA" id="ARBA00009995"/>
    </source>
</evidence>
<dbReference type="FunFam" id="3.40.50.2000:FF:000144">
    <property type="entry name" value="UDP-glucuronosyltransferase"/>
    <property type="match status" value="1"/>
</dbReference>
<comment type="caution">
    <text evidence="4">The sequence shown here is derived from an EMBL/GenBank/DDBJ whole genome shotgun (WGS) entry which is preliminary data.</text>
</comment>
<keyword evidence="3" id="KW-0808">Transferase</keyword>
<dbReference type="Gene3D" id="3.40.50.2000">
    <property type="entry name" value="Glycogen Phosphorylase B"/>
    <property type="match status" value="1"/>
</dbReference>
<protein>
    <submittedName>
        <fullName evidence="4">Uncharacterized protein</fullName>
    </submittedName>
</protein>
<dbReference type="EMBL" id="JANEYF010005267">
    <property type="protein sequence ID" value="KAJ8928780.1"/>
    <property type="molecule type" value="Genomic_DNA"/>
</dbReference>
<proteinExistence type="inferred from homology"/>
<keyword evidence="5" id="KW-1185">Reference proteome</keyword>
<accession>A0AAV8WPS1</accession>
<evidence type="ECO:0000256" key="3">
    <source>
        <dbReference type="ARBA" id="ARBA00022679"/>
    </source>
</evidence>
<dbReference type="GO" id="GO:0008194">
    <property type="term" value="F:UDP-glycosyltransferase activity"/>
    <property type="evidence" value="ECO:0007669"/>
    <property type="project" value="InterPro"/>
</dbReference>
<dbReference type="Pfam" id="PF00201">
    <property type="entry name" value="UDPGT"/>
    <property type="match status" value="1"/>
</dbReference>
<keyword evidence="2" id="KW-0328">Glycosyltransferase</keyword>
<gene>
    <name evidence="4" type="ORF">NQ314_018638</name>
</gene>